<evidence type="ECO:0000256" key="3">
    <source>
        <dbReference type="ARBA" id="ARBA00022692"/>
    </source>
</evidence>
<keyword evidence="5 6" id="KW-0472">Membrane</keyword>
<feature type="transmembrane region" description="Helical" evidence="6">
    <location>
        <begin position="723"/>
        <end position="742"/>
    </location>
</feature>
<feature type="transmembrane region" description="Helical" evidence="6">
    <location>
        <begin position="330"/>
        <end position="353"/>
    </location>
</feature>
<dbReference type="GO" id="GO:0005886">
    <property type="term" value="C:plasma membrane"/>
    <property type="evidence" value="ECO:0007669"/>
    <property type="project" value="UniProtKB-SubCell"/>
</dbReference>
<dbReference type="InterPro" id="IPR050250">
    <property type="entry name" value="Macrolide_Exporter_MacB"/>
</dbReference>
<evidence type="ECO:0000313" key="10">
    <source>
        <dbReference type="Proteomes" id="UP000326921"/>
    </source>
</evidence>
<dbReference type="KEGG" id="sphe:GFH32_03500"/>
<protein>
    <submittedName>
        <fullName evidence="9">FtsX-like permease family protein</fullName>
    </submittedName>
</protein>
<keyword evidence="2" id="KW-1003">Cell membrane</keyword>
<evidence type="ECO:0000256" key="6">
    <source>
        <dbReference type="SAM" id="Phobius"/>
    </source>
</evidence>
<feature type="transmembrane region" description="Helical" evidence="6">
    <location>
        <begin position="421"/>
        <end position="441"/>
    </location>
</feature>
<dbReference type="Pfam" id="PF02687">
    <property type="entry name" value="FtsX"/>
    <property type="match status" value="2"/>
</dbReference>
<feature type="domain" description="ABC3 transporter permease C-terminal" evidence="7">
    <location>
        <begin position="285"/>
        <end position="401"/>
    </location>
</feature>
<reference evidence="9 10" key="1">
    <citation type="submission" date="2019-10" db="EMBL/GenBank/DDBJ databases">
        <authorList>
            <person name="Dong K."/>
        </authorList>
    </citation>
    <scope>NUCLEOTIDE SEQUENCE [LARGE SCALE GENOMIC DNA]</scope>
    <source>
        <strain evidence="10">dk4302</strain>
    </source>
</reference>
<name>A0A5Q0Q5U9_9SPHI</name>
<feature type="transmembrane region" description="Helical" evidence="6">
    <location>
        <begin position="373"/>
        <end position="400"/>
    </location>
</feature>
<feature type="transmembrane region" description="Helical" evidence="6">
    <location>
        <begin position="754"/>
        <end position="775"/>
    </location>
</feature>
<proteinExistence type="predicted"/>
<dbReference type="RefSeq" id="WP_153509767.1">
    <property type="nucleotide sequence ID" value="NZ_CP045652.1"/>
</dbReference>
<accession>A0A5Q0Q5U9</accession>
<evidence type="ECO:0000256" key="4">
    <source>
        <dbReference type="ARBA" id="ARBA00022989"/>
    </source>
</evidence>
<organism evidence="9 10">
    <name type="scientific">Sphingobacterium zhuxiongii</name>
    <dbReference type="NCBI Taxonomy" id="2662364"/>
    <lineage>
        <taxon>Bacteria</taxon>
        <taxon>Pseudomonadati</taxon>
        <taxon>Bacteroidota</taxon>
        <taxon>Sphingobacteriia</taxon>
        <taxon>Sphingobacteriales</taxon>
        <taxon>Sphingobacteriaceae</taxon>
        <taxon>Sphingobacterium</taxon>
    </lineage>
</organism>
<dbReference type="PANTHER" id="PTHR30572">
    <property type="entry name" value="MEMBRANE COMPONENT OF TRANSPORTER-RELATED"/>
    <property type="match status" value="1"/>
</dbReference>
<feature type="domain" description="MacB-like periplasmic core" evidence="8">
    <location>
        <begin position="20"/>
        <end position="236"/>
    </location>
</feature>
<dbReference type="InterPro" id="IPR003838">
    <property type="entry name" value="ABC3_permease_C"/>
</dbReference>
<feature type="domain" description="ABC3 transporter permease C-terminal" evidence="7">
    <location>
        <begin position="674"/>
        <end position="787"/>
    </location>
</feature>
<evidence type="ECO:0000256" key="2">
    <source>
        <dbReference type="ARBA" id="ARBA00022475"/>
    </source>
</evidence>
<sequence length="794" mass="89230">MIRNYFKILFRSLAKNKAFSFINIIGLTIGTAAALLIILWIQREYSMDKFHEKSERLYVIYNRDTDGKKTWVNNNTQMVLSKTLKTDYPEVEAVTMYNGSSNLITNGDKKLKGYGAVVDSVFLEMFSFPLLQGNSKAALKNPSDIVLTESFAKSLFGNQNAMGKTLTLDSASQFTVTGILKDLPNNTKFSFKYLLPRSYKAQINPENDSWGAFSTTSYVLLKPGASSTKVDQKIKNLARNNTKDKGLPITAEPFLHRIDKKYLFNKDINGYLVGGEINKIRLFSVIAGFILLIACINFMNLSTAKSEKRAKEVGIRKVVGVTKAGLIMQFIFESLFLSFLSFILAMVIVYLTIPHYNQLVGGKLIVPIQDPSFWLFSIGFILFTGLLAGSYPAFFLSSFNPIKVLKGTYKSARNTVSARKVLVVLQFTFAMILIISTIIIYNQIRYGLDRESGYDREQLIYIPIEGKIRSNYDLIKQEILNTGAVSTMTKSLSPITERWSDQWGLEWDGSNKQDGQITFIKFGTDADLVKTMGLKIIEGRDIDVNKFPTDTSAVLLNESAINAMRIKDPIGKLLNHVGYKEDNYKIVGIVKDFVFESPFMDKIQPMMICGPRGYYATTLHMKLSEQFDTKASLGKVEEVLKKVNPDYEFNYTFVDESYAWKFASAERTAKLVTLFAILTILISCLGLFGLAAYLAENRTKEIGIRKVLGASVLQVTGLLSREFLILVSISFIIASPIAWYAMNIWLADYSYSAGISWWVFVLTGVLALMITFLTISWQSIKAAIANPVTSLRNE</sequence>
<comment type="subcellular location">
    <subcellularLocation>
        <location evidence="1">Cell membrane</location>
        <topology evidence="1">Multi-pass membrane protein</topology>
    </subcellularLocation>
</comment>
<keyword evidence="3 6" id="KW-0812">Transmembrane</keyword>
<evidence type="ECO:0000256" key="5">
    <source>
        <dbReference type="ARBA" id="ARBA00023136"/>
    </source>
</evidence>
<evidence type="ECO:0000259" key="7">
    <source>
        <dbReference type="Pfam" id="PF02687"/>
    </source>
</evidence>
<gene>
    <name evidence="9" type="ORF">GFH32_03500</name>
</gene>
<feature type="transmembrane region" description="Helical" evidence="6">
    <location>
        <begin position="671"/>
        <end position="695"/>
    </location>
</feature>
<dbReference type="Pfam" id="PF12704">
    <property type="entry name" value="MacB_PCD"/>
    <property type="match status" value="1"/>
</dbReference>
<dbReference type="EMBL" id="CP045652">
    <property type="protein sequence ID" value="QGA25445.1"/>
    <property type="molecule type" value="Genomic_DNA"/>
</dbReference>
<dbReference type="Proteomes" id="UP000326921">
    <property type="component" value="Chromosome"/>
</dbReference>
<evidence type="ECO:0000313" key="9">
    <source>
        <dbReference type="EMBL" id="QGA25445.1"/>
    </source>
</evidence>
<dbReference type="AlphaFoldDB" id="A0A5Q0Q5U9"/>
<dbReference type="GO" id="GO:0022857">
    <property type="term" value="F:transmembrane transporter activity"/>
    <property type="evidence" value="ECO:0007669"/>
    <property type="project" value="TreeGrafter"/>
</dbReference>
<evidence type="ECO:0000256" key="1">
    <source>
        <dbReference type="ARBA" id="ARBA00004651"/>
    </source>
</evidence>
<feature type="transmembrane region" description="Helical" evidence="6">
    <location>
        <begin position="21"/>
        <end position="41"/>
    </location>
</feature>
<feature type="transmembrane region" description="Helical" evidence="6">
    <location>
        <begin position="282"/>
        <end position="301"/>
    </location>
</feature>
<evidence type="ECO:0000259" key="8">
    <source>
        <dbReference type="Pfam" id="PF12704"/>
    </source>
</evidence>
<keyword evidence="4 6" id="KW-1133">Transmembrane helix</keyword>
<keyword evidence="10" id="KW-1185">Reference proteome</keyword>
<dbReference type="InterPro" id="IPR025857">
    <property type="entry name" value="MacB_PCD"/>
</dbReference>
<dbReference type="PANTHER" id="PTHR30572:SF18">
    <property type="entry name" value="ABC-TYPE MACROLIDE FAMILY EXPORT SYSTEM PERMEASE COMPONENT 2"/>
    <property type="match status" value="1"/>
</dbReference>